<feature type="transmembrane region" description="Helical" evidence="5">
    <location>
        <begin position="12"/>
        <end position="36"/>
    </location>
</feature>
<dbReference type="EMBL" id="SSXO01000002">
    <property type="protein sequence ID" value="TII00250.1"/>
    <property type="molecule type" value="Genomic_DNA"/>
</dbReference>
<dbReference type="GO" id="GO:0008270">
    <property type="term" value="F:zinc ion binding"/>
    <property type="evidence" value="ECO:0007669"/>
    <property type="project" value="InterPro"/>
</dbReference>
<organism evidence="7 9">
    <name type="scientific">Streptococcus suis</name>
    <dbReference type="NCBI Taxonomy" id="1307"/>
    <lineage>
        <taxon>Bacteria</taxon>
        <taxon>Bacillati</taxon>
        <taxon>Bacillota</taxon>
        <taxon>Bacilli</taxon>
        <taxon>Lactobacillales</taxon>
        <taxon>Streptococcaceae</taxon>
        <taxon>Streptococcus</taxon>
    </lineage>
</organism>
<evidence type="ECO:0000313" key="9">
    <source>
        <dbReference type="Proteomes" id="UP000305165"/>
    </source>
</evidence>
<keyword evidence="7" id="KW-0482">Metalloprotease</keyword>
<dbReference type="OrthoDB" id="2148705at2"/>
<sequence length="232" mass="25454">MPLIKGIVRFIWTTIWSFIWLTIVVGLCLIGLLFYVEGQAAPQVLQSIVVQAKEVVTGQVAIDLSSGLDTITHLATDQVNESASSRWETNAATVYIDTTDPTFVEAYQTAIANWNATGAFTFTLVDDASQADIIATEMNDSTSRAAGEAESTTNLLTNYLDSVKVKLNAYYLYNPEYVYDFDRIVHTAEHELGHAIGLSHDDSQESVMESAGSYHGIQETDIQAVLTLYGLN</sequence>
<evidence type="ECO:0000259" key="6">
    <source>
        <dbReference type="Pfam" id="PF00413"/>
    </source>
</evidence>
<comment type="caution">
    <text evidence="7">The sequence shown here is derived from an EMBL/GenBank/DDBJ whole genome shotgun (WGS) entry which is preliminary data.</text>
</comment>
<reference evidence="7 9" key="1">
    <citation type="submission" date="2019-04" db="EMBL/GenBank/DDBJ databases">
        <title>Genome analysis of Streptococcus suis strain WUSS424.</title>
        <authorList>
            <person name="Chen H."/>
            <person name="Gao X."/>
            <person name="Wu Z."/>
        </authorList>
    </citation>
    <scope>NUCLEOTIDE SEQUENCE [LARGE SCALE GENOMIC DNA]</scope>
    <source>
        <strain evidence="7 9">WUSS424</strain>
    </source>
</reference>
<evidence type="ECO:0000256" key="3">
    <source>
        <dbReference type="ARBA" id="ARBA00022801"/>
    </source>
</evidence>
<dbReference type="Gene3D" id="3.40.390.10">
    <property type="entry name" value="Collagenase (Catalytic Domain)"/>
    <property type="match status" value="1"/>
</dbReference>
<dbReference type="GO" id="GO:0004222">
    <property type="term" value="F:metalloendopeptidase activity"/>
    <property type="evidence" value="ECO:0007669"/>
    <property type="project" value="InterPro"/>
</dbReference>
<name>A0A4T2GND7_STRSU</name>
<dbReference type="InterPro" id="IPR024079">
    <property type="entry name" value="MetalloPept_cat_dom_sf"/>
</dbReference>
<keyword evidence="4" id="KW-0862">Zinc</keyword>
<protein>
    <submittedName>
        <fullName evidence="7">Matrixin family metalloprotease</fullName>
    </submittedName>
</protein>
<dbReference type="Proteomes" id="UP000305165">
    <property type="component" value="Unassembled WGS sequence"/>
</dbReference>
<keyword evidence="5" id="KW-0472">Membrane</keyword>
<keyword evidence="5" id="KW-1133">Transmembrane helix</keyword>
<evidence type="ECO:0000256" key="2">
    <source>
        <dbReference type="ARBA" id="ARBA00022723"/>
    </source>
</evidence>
<keyword evidence="5" id="KW-0812">Transmembrane</keyword>
<evidence type="ECO:0000256" key="5">
    <source>
        <dbReference type="SAM" id="Phobius"/>
    </source>
</evidence>
<dbReference type="CDD" id="cd04268">
    <property type="entry name" value="ZnMc_MMP_like"/>
    <property type="match status" value="1"/>
</dbReference>
<dbReference type="Pfam" id="PF00413">
    <property type="entry name" value="Peptidase_M10"/>
    <property type="match status" value="1"/>
</dbReference>
<dbReference type="AlphaFoldDB" id="A0A4T2GND7"/>
<feature type="domain" description="Peptidase M10 metallopeptidase" evidence="6">
    <location>
        <begin position="101"/>
        <end position="230"/>
    </location>
</feature>
<dbReference type="InterPro" id="IPR001818">
    <property type="entry name" value="Pept_M10_metallopeptidase"/>
</dbReference>
<keyword evidence="2" id="KW-0479">Metal-binding</keyword>
<dbReference type="EMBL" id="SSXO01000001">
    <property type="protein sequence ID" value="TII00854.1"/>
    <property type="molecule type" value="Genomic_DNA"/>
</dbReference>
<evidence type="ECO:0000256" key="1">
    <source>
        <dbReference type="ARBA" id="ARBA00022670"/>
    </source>
</evidence>
<evidence type="ECO:0000313" key="8">
    <source>
        <dbReference type="EMBL" id="TII00854.1"/>
    </source>
</evidence>
<dbReference type="GO" id="GO:0031012">
    <property type="term" value="C:extracellular matrix"/>
    <property type="evidence" value="ECO:0007669"/>
    <property type="project" value="InterPro"/>
</dbReference>
<accession>A0A4T2GND7</accession>
<gene>
    <name evidence="8" type="ORF">FAJ39_00525</name>
    <name evidence="7" type="ORF">FAJ39_04065</name>
</gene>
<keyword evidence="3" id="KW-0378">Hydrolase</keyword>
<dbReference type="GO" id="GO:0006508">
    <property type="term" value="P:proteolysis"/>
    <property type="evidence" value="ECO:0007669"/>
    <property type="project" value="UniProtKB-KW"/>
</dbReference>
<evidence type="ECO:0000313" key="7">
    <source>
        <dbReference type="EMBL" id="TII00250.1"/>
    </source>
</evidence>
<evidence type="ECO:0000256" key="4">
    <source>
        <dbReference type="ARBA" id="ARBA00022833"/>
    </source>
</evidence>
<dbReference type="SUPFAM" id="SSF55486">
    <property type="entry name" value="Metalloproteases ('zincins'), catalytic domain"/>
    <property type="match status" value="1"/>
</dbReference>
<proteinExistence type="predicted"/>
<keyword evidence="1 7" id="KW-0645">Protease</keyword>